<dbReference type="PANTHER" id="PTHR33619">
    <property type="entry name" value="POLYSACCHARIDE EXPORT PROTEIN GFCE-RELATED"/>
    <property type="match status" value="1"/>
</dbReference>
<sequence length="460" mass="50881">MPNSRLRNSFHVDVDGSDLGRCIKWALVAVGLTISVTQAKAEYLVNIGDVLEVAVAGVPELRHRAPVQMDGNISLPLVGTLPVAGLPLPQIRAKIGAALARKVFRQRTSDGRETVVVIDASEVTTIIAEYKPIYVNGDVSKPGEYPYRPSITARQLVAVAGGYDIMRVKMSNPYLEAADLRGEYGSLWTELAKEQARMWRIKTELGEATQISSGALMDAPLARSAISDIVNAETEYLKTKQSDYQQEKTYLQRGIRQGDDEVRVLSEQQKKDEEGLHADLDDLQKTTELFGKGSLISPRVTDARRAVLLSSTRKLQTSAQLLQVKKQQDEFVRKLAKLDDQRRLDLLRELQDTSVKLNQIRERLQSVGEKLQYTAMVRSQLVRGTGNHAEIAIIRKGDKGQERIIASEDTELQPGDAVEVTLRYQDGPAVPPRRIGSSDIPSGTSRTDESSGDSVRIGQR</sequence>
<protein>
    <submittedName>
        <fullName evidence="5">Polysaccharide export outer membrane protein</fullName>
    </submittedName>
</protein>
<organism evidence="5 6">
    <name type="scientific">Bradyrhizobium huanghuaihaiense</name>
    <dbReference type="NCBI Taxonomy" id="990078"/>
    <lineage>
        <taxon>Bacteria</taxon>
        <taxon>Pseudomonadati</taxon>
        <taxon>Pseudomonadota</taxon>
        <taxon>Alphaproteobacteria</taxon>
        <taxon>Hyphomicrobiales</taxon>
        <taxon>Nitrobacteraceae</taxon>
        <taxon>Bradyrhizobium</taxon>
    </lineage>
</organism>
<gene>
    <name evidence="5" type="ORF">IQ16_05745</name>
</gene>
<feature type="domain" description="Polysaccharide export protein N-terminal" evidence="3">
    <location>
        <begin position="38"/>
        <end position="103"/>
    </location>
</feature>
<keyword evidence="1" id="KW-0732">Signal</keyword>
<dbReference type="PANTHER" id="PTHR33619:SF3">
    <property type="entry name" value="POLYSACCHARIDE EXPORT PROTEIN GFCE-RELATED"/>
    <property type="match status" value="1"/>
</dbReference>
<comment type="caution">
    <text evidence="5">The sequence shown here is derived from an EMBL/GenBank/DDBJ whole genome shotgun (WGS) entry which is preliminary data.</text>
</comment>
<feature type="region of interest" description="Disordered" evidence="2">
    <location>
        <begin position="424"/>
        <end position="460"/>
    </location>
</feature>
<evidence type="ECO:0000256" key="1">
    <source>
        <dbReference type="ARBA" id="ARBA00022729"/>
    </source>
</evidence>
<dbReference type="InterPro" id="IPR003715">
    <property type="entry name" value="Poly_export_N"/>
</dbReference>
<dbReference type="Proteomes" id="UP000316291">
    <property type="component" value="Unassembled WGS sequence"/>
</dbReference>
<proteinExistence type="predicted"/>
<dbReference type="RefSeq" id="WP_020607878.1">
    <property type="nucleotide sequence ID" value="NZ_VLLA01000017.1"/>
</dbReference>
<dbReference type="InterPro" id="IPR049712">
    <property type="entry name" value="Poly_export"/>
</dbReference>
<evidence type="ECO:0000313" key="6">
    <source>
        <dbReference type="Proteomes" id="UP000316291"/>
    </source>
</evidence>
<evidence type="ECO:0000259" key="3">
    <source>
        <dbReference type="Pfam" id="PF02563"/>
    </source>
</evidence>
<evidence type="ECO:0000313" key="5">
    <source>
        <dbReference type="EMBL" id="TWI64686.1"/>
    </source>
</evidence>
<dbReference type="EMBL" id="VLLA01000017">
    <property type="protein sequence ID" value="TWI64686.1"/>
    <property type="molecule type" value="Genomic_DNA"/>
</dbReference>
<keyword evidence="6" id="KW-1185">Reference proteome</keyword>
<accession>A0A562R8H9</accession>
<reference evidence="5 6" key="1">
    <citation type="journal article" date="2015" name="Stand. Genomic Sci.">
        <title>Genomic Encyclopedia of Bacterial and Archaeal Type Strains, Phase III: the genomes of soil and plant-associated and newly described type strains.</title>
        <authorList>
            <person name="Whitman W.B."/>
            <person name="Woyke T."/>
            <person name="Klenk H.P."/>
            <person name="Zhou Y."/>
            <person name="Lilburn T.G."/>
            <person name="Beck B.J."/>
            <person name="De Vos P."/>
            <person name="Vandamme P."/>
            <person name="Eisen J.A."/>
            <person name="Garrity G."/>
            <person name="Hugenholtz P."/>
            <person name="Kyrpides N.C."/>
        </authorList>
    </citation>
    <scope>NUCLEOTIDE SEQUENCE [LARGE SCALE GENOMIC DNA]</scope>
    <source>
        <strain evidence="5 6">CGMCC 1.10948</strain>
    </source>
</reference>
<evidence type="ECO:0000259" key="4">
    <source>
        <dbReference type="Pfam" id="PF25994"/>
    </source>
</evidence>
<dbReference type="Pfam" id="PF02563">
    <property type="entry name" value="Poly_export"/>
    <property type="match status" value="1"/>
</dbReference>
<dbReference type="Gene3D" id="3.30.1950.10">
    <property type="entry name" value="wza like domain"/>
    <property type="match status" value="1"/>
</dbReference>
<dbReference type="OrthoDB" id="9798876at2"/>
<feature type="domain" description="AprE-like long alpha-helical hairpin" evidence="4">
    <location>
        <begin position="181"/>
        <end position="367"/>
    </location>
</feature>
<dbReference type="InterPro" id="IPR058781">
    <property type="entry name" value="HH_AprE-like"/>
</dbReference>
<dbReference type="GO" id="GO:0015159">
    <property type="term" value="F:polysaccharide transmembrane transporter activity"/>
    <property type="evidence" value="ECO:0007669"/>
    <property type="project" value="InterPro"/>
</dbReference>
<dbReference type="AlphaFoldDB" id="A0A562R8H9"/>
<name>A0A562R8H9_9BRAD</name>
<dbReference type="Pfam" id="PF25994">
    <property type="entry name" value="HH_AprE"/>
    <property type="match status" value="1"/>
</dbReference>
<evidence type="ECO:0000256" key="2">
    <source>
        <dbReference type="SAM" id="MobiDB-lite"/>
    </source>
</evidence>